<evidence type="ECO:0000256" key="4">
    <source>
        <dbReference type="ARBA" id="ARBA00023136"/>
    </source>
</evidence>
<sequence>MAGSNQPPRFLNYFFSTYLLIYEDMPVAPYPTDADCLFMLRCNRTQATTCPLPSAPSASFCLASTAGQSMTRRGQKRERSSVAQLKATDPEGEPLIYGVSGEEAMKYFSVNKDTGVVWLRQQLDRETKSEMQVEFYVSDIQEVVKDIVKIQIGEVNDNVAIFQGEPYIVHIEESHKEGEGEQVCQAGEQIPPQLLFSIRHISMSLSNLQ</sequence>
<evidence type="ECO:0000256" key="2">
    <source>
        <dbReference type="ARBA" id="ARBA00022737"/>
    </source>
</evidence>
<dbReference type="GO" id="GO:0007156">
    <property type="term" value="P:homophilic cell adhesion via plasma membrane adhesion molecules"/>
    <property type="evidence" value="ECO:0007669"/>
    <property type="project" value="InterPro"/>
</dbReference>
<evidence type="ECO:0000313" key="7">
    <source>
        <dbReference type="EMBL" id="CAG04744.1"/>
    </source>
</evidence>
<dbReference type="PROSITE" id="PS50268">
    <property type="entry name" value="CADHERIN_2"/>
    <property type="match status" value="1"/>
</dbReference>
<reference evidence="7" key="1">
    <citation type="journal article" date="2004" name="Nature">
        <title>Genome duplication in the teleost fish Tetraodon nigroviridis reveals the early vertebrate proto-karyotype.</title>
        <authorList>
            <person name="Jaillon O."/>
            <person name="Aury J.-M."/>
            <person name="Brunet F."/>
            <person name="Petit J.-L."/>
            <person name="Stange-Thomann N."/>
            <person name="Mauceli E."/>
            <person name="Bouneau L."/>
            <person name="Fischer C."/>
            <person name="Ozouf-Costaz C."/>
            <person name="Bernot A."/>
            <person name="Nicaud S."/>
            <person name="Jaffe D."/>
            <person name="Fisher S."/>
            <person name="Lutfalla G."/>
            <person name="Dossat C."/>
            <person name="Segurens B."/>
            <person name="Dasilva C."/>
            <person name="Salanoubat M."/>
            <person name="Levy M."/>
            <person name="Boudet N."/>
            <person name="Castellano S."/>
            <person name="Anthouard V."/>
            <person name="Jubin C."/>
            <person name="Castelli V."/>
            <person name="Katinka M."/>
            <person name="Vacherie B."/>
            <person name="Biemont C."/>
            <person name="Skalli Z."/>
            <person name="Cattolico L."/>
            <person name="Poulain J."/>
            <person name="De Berardinis V."/>
            <person name="Cruaud C."/>
            <person name="Duprat S."/>
            <person name="Brottier P."/>
            <person name="Coutanceau J.-P."/>
            <person name="Gouzy J."/>
            <person name="Parra G."/>
            <person name="Lardier G."/>
            <person name="Chapple C."/>
            <person name="McKernan K.J."/>
            <person name="McEwan P."/>
            <person name="Bosak S."/>
            <person name="Kellis M."/>
            <person name="Volff J.-N."/>
            <person name="Guigo R."/>
            <person name="Zody M.C."/>
            <person name="Mesirov J."/>
            <person name="Lindblad-Toh K."/>
            <person name="Birren B."/>
            <person name="Nusbaum C."/>
            <person name="Kahn D."/>
            <person name="Robinson-Rechavi M."/>
            <person name="Laudet V."/>
            <person name="Schachter V."/>
            <person name="Quetier F."/>
            <person name="Saurin W."/>
            <person name="Scarpelli C."/>
            <person name="Wincker P."/>
            <person name="Lander E.S."/>
            <person name="Weissenbach J."/>
            <person name="Roest Crollius H."/>
        </authorList>
    </citation>
    <scope>NUCLEOTIDE SEQUENCE [LARGE SCALE GENOMIC DNA]</scope>
</reference>
<reference evidence="7" key="2">
    <citation type="submission" date="2004-02" db="EMBL/GenBank/DDBJ databases">
        <authorList>
            <consortium name="Genoscope"/>
            <consortium name="Whitehead Institute Centre for Genome Research"/>
        </authorList>
    </citation>
    <scope>NUCLEOTIDE SEQUENCE</scope>
</reference>
<dbReference type="GO" id="GO:0005509">
    <property type="term" value="F:calcium ion binding"/>
    <property type="evidence" value="ECO:0007669"/>
    <property type="project" value="UniProtKB-UniRule"/>
</dbReference>
<dbReference type="OrthoDB" id="9990384at2759"/>
<dbReference type="SMART" id="SM00112">
    <property type="entry name" value="CA"/>
    <property type="match status" value="1"/>
</dbReference>
<proteinExistence type="predicted"/>
<dbReference type="GO" id="GO:0016477">
    <property type="term" value="P:cell migration"/>
    <property type="evidence" value="ECO:0007669"/>
    <property type="project" value="TreeGrafter"/>
</dbReference>
<dbReference type="EMBL" id="CAAE01014747">
    <property type="protein sequence ID" value="CAG04744.1"/>
    <property type="molecule type" value="Genomic_DNA"/>
</dbReference>
<dbReference type="InterPro" id="IPR002126">
    <property type="entry name" value="Cadherin-like_dom"/>
</dbReference>
<dbReference type="GO" id="GO:0045296">
    <property type="term" value="F:cadherin binding"/>
    <property type="evidence" value="ECO:0007669"/>
    <property type="project" value="TreeGrafter"/>
</dbReference>
<comment type="subcellular location">
    <subcellularLocation>
        <location evidence="1">Membrane</location>
    </subcellularLocation>
</comment>
<protein>
    <submittedName>
        <fullName evidence="7">(spotted green pufferfish) hypothetical protein</fullName>
    </submittedName>
</protein>
<comment type="caution">
    <text evidence="7">The sequence shown here is derived from an EMBL/GenBank/DDBJ whole genome shotgun (WGS) entry which is preliminary data.</text>
</comment>
<feature type="domain" description="Cadherin" evidence="6">
    <location>
        <begin position="80"/>
        <end position="168"/>
    </location>
</feature>
<organism evidence="7">
    <name type="scientific">Tetraodon nigroviridis</name>
    <name type="common">Spotted green pufferfish</name>
    <name type="synonym">Chelonodon nigroviridis</name>
    <dbReference type="NCBI Taxonomy" id="99883"/>
    <lineage>
        <taxon>Eukaryota</taxon>
        <taxon>Metazoa</taxon>
        <taxon>Chordata</taxon>
        <taxon>Craniata</taxon>
        <taxon>Vertebrata</taxon>
        <taxon>Euteleostomi</taxon>
        <taxon>Actinopterygii</taxon>
        <taxon>Neopterygii</taxon>
        <taxon>Teleostei</taxon>
        <taxon>Neoteleostei</taxon>
        <taxon>Acanthomorphata</taxon>
        <taxon>Eupercaria</taxon>
        <taxon>Tetraodontiformes</taxon>
        <taxon>Tetradontoidea</taxon>
        <taxon>Tetraodontidae</taxon>
        <taxon>Tetraodon</taxon>
    </lineage>
</organism>
<dbReference type="GO" id="GO:0016342">
    <property type="term" value="C:catenin complex"/>
    <property type="evidence" value="ECO:0007669"/>
    <property type="project" value="TreeGrafter"/>
</dbReference>
<dbReference type="Pfam" id="PF00028">
    <property type="entry name" value="Cadherin"/>
    <property type="match status" value="1"/>
</dbReference>
<name>Q4S3N8_TETNG</name>
<dbReference type="PANTHER" id="PTHR24027:SF438">
    <property type="entry name" value="CADHERIN 23"/>
    <property type="match status" value="1"/>
</dbReference>
<keyword evidence="2" id="KW-0677">Repeat</keyword>
<dbReference type="InterPro" id="IPR015919">
    <property type="entry name" value="Cadherin-like_sf"/>
</dbReference>
<dbReference type="PANTHER" id="PTHR24027">
    <property type="entry name" value="CADHERIN-23"/>
    <property type="match status" value="1"/>
</dbReference>
<dbReference type="AlphaFoldDB" id="Q4S3N8"/>
<keyword evidence="4" id="KW-0472">Membrane</keyword>
<keyword evidence="3 5" id="KW-0106">Calcium</keyword>
<gene>
    <name evidence="7" type="ORF">GSTENG00024570001</name>
</gene>
<evidence type="ECO:0000259" key="6">
    <source>
        <dbReference type="PROSITE" id="PS50268"/>
    </source>
</evidence>
<evidence type="ECO:0000256" key="3">
    <source>
        <dbReference type="ARBA" id="ARBA00022837"/>
    </source>
</evidence>
<dbReference type="SUPFAM" id="SSF49313">
    <property type="entry name" value="Cadherin-like"/>
    <property type="match status" value="1"/>
</dbReference>
<dbReference type="Gene3D" id="2.60.40.60">
    <property type="entry name" value="Cadherins"/>
    <property type="match status" value="1"/>
</dbReference>
<dbReference type="GO" id="GO:0008013">
    <property type="term" value="F:beta-catenin binding"/>
    <property type="evidence" value="ECO:0007669"/>
    <property type="project" value="TreeGrafter"/>
</dbReference>
<dbReference type="KEGG" id="tng:GSTEN00024570G001"/>
<evidence type="ECO:0000256" key="5">
    <source>
        <dbReference type="PROSITE-ProRule" id="PRU00043"/>
    </source>
</evidence>
<evidence type="ECO:0000256" key="1">
    <source>
        <dbReference type="ARBA" id="ARBA00004370"/>
    </source>
</evidence>
<accession>Q4S3N8</accession>
<dbReference type="InterPro" id="IPR039808">
    <property type="entry name" value="Cadherin"/>
</dbReference>
<dbReference type="CDD" id="cd11304">
    <property type="entry name" value="Cadherin_repeat"/>
    <property type="match status" value="1"/>
</dbReference>